<dbReference type="Gene3D" id="3.30.460.10">
    <property type="entry name" value="Beta Polymerase, domain 2"/>
    <property type="match status" value="2"/>
</dbReference>
<feature type="region of interest" description="Adenylyl transferase" evidence="7">
    <location>
        <begin position="530"/>
        <end position="1057"/>
    </location>
</feature>
<keyword evidence="5 7" id="KW-0460">Magnesium</keyword>
<dbReference type="GO" id="GO:0005524">
    <property type="term" value="F:ATP binding"/>
    <property type="evidence" value="ECO:0007669"/>
    <property type="project" value="UniProtKB-UniRule"/>
</dbReference>
<evidence type="ECO:0000259" key="9">
    <source>
        <dbReference type="Pfam" id="PF03710"/>
    </source>
</evidence>
<comment type="catalytic activity">
    <reaction evidence="7">
        <text>[glutamine synthetase]-L-tyrosine + ATP = [glutamine synthetase]-O(4)-(5'-adenylyl)-L-tyrosine + diphosphate</text>
        <dbReference type="Rhea" id="RHEA:18589"/>
        <dbReference type="Rhea" id="RHEA-COMP:10660"/>
        <dbReference type="Rhea" id="RHEA-COMP:10661"/>
        <dbReference type="ChEBI" id="CHEBI:30616"/>
        <dbReference type="ChEBI" id="CHEBI:33019"/>
        <dbReference type="ChEBI" id="CHEBI:46858"/>
        <dbReference type="ChEBI" id="CHEBI:83624"/>
        <dbReference type="EC" id="2.7.7.42"/>
    </reaction>
</comment>
<dbReference type="NCBIfam" id="NF010707">
    <property type="entry name" value="PRK14109.1"/>
    <property type="match status" value="1"/>
</dbReference>
<dbReference type="GO" id="GO:0047388">
    <property type="term" value="F:[glutamine synthetase]-adenylyl-L-tyrosine phosphorylase activity"/>
    <property type="evidence" value="ECO:0007669"/>
    <property type="project" value="UniProtKB-EC"/>
</dbReference>
<comment type="similarity">
    <text evidence="7">Belongs to the GlnE family.</text>
</comment>
<organism evidence="11 12">
    <name type="scientific">Nocardiopsis alborubida</name>
    <dbReference type="NCBI Taxonomy" id="146802"/>
    <lineage>
        <taxon>Bacteria</taxon>
        <taxon>Bacillati</taxon>
        <taxon>Actinomycetota</taxon>
        <taxon>Actinomycetes</taxon>
        <taxon>Streptosporangiales</taxon>
        <taxon>Nocardiopsidaceae</taxon>
        <taxon>Nocardiopsis</taxon>
    </lineage>
</organism>
<keyword evidence="1 7" id="KW-0808">Transferase</keyword>
<evidence type="ECO:0000256" key="4">
    <source>
        <dbReference type="ARBA" id="ARBA00022840"/>
    </source>
</evidence>
<comment type="cofactor">
    <cofactor evidence="7">
        <name>Mg(2+)</name>
        <dbReference type="ChEBI" id="CHEBI:18420"/>
    </cofactor>
</comment>
<evidence type="ECO:0000256" key="1">
    <source>
        <dbReference type="ARBA" id="ARBA00022679"/>
    </source>
</evidence>
<dbReference type="InterPro" id="IPR005190">
    <property type="entry name" value="GlnE_rpt_dom"/>
</dbReference>
<protein>
    <recommendedName>
        <fullName evidence="7">Bifunctional glutamine synthetase adenylyltransferase/adenylyl-removing enzyme</fullName>
    </recommendedName>
    <alternativeName>
        <fullName evidence="7">ATP:glutamine synthetase adenylyltransferase</fullName>
    </alternativeName>
    <alternativeName>
        <fullName evidence="7">ATase</fullName>
    </alternativeName>
    <domain>
        <recommendedName>
            <fullName evidence="7">Glutamine synthetase adenylyl-L-tyrosine phosphorylase</fullName>
            <ecNumber evidence="7">2.7.7.89</ecNumber>
        </recommendedName>
        <alternativeName>
            <fullName evidence="7">Adenylyl removase</fullName>
            <shortName evidence="7">AR</shortName>
            <shortName evidence="7">AT-N</shortName>
        </alternativeName>
    </domain>
    <domain>
        <recommendedName>
            <fullName evidence="7">Glutamine synthetase adenylyl transferase</fullName>
            <ecNumber evidence="7">2.7.7.42</ecNumber>
        </recommendedName>
        <alternativeName>
            <fullName evidence="7">Adenylyl transferase</fullName>
            <shortName evidence="7">AT</shortName>
            <shortName evidence="7">AT-C</shortName>
        </alternativeName>
    </domain>
</protein>
<sequence length="1057" mass="114565">MTAGALARRGFSDSTRALRLVEEAGLDARADTEVIGSLAAAPDPDQALLGLIRVLETDPDPAEFLDALREDRELRARLCRVLGTSTALADHLVRHPGDWRELRGADAARSPEPEEVRRGLLYTVGADPHSPAPTADPAVVGDGSAEDLRHVLRVAYRRRVLRLAGRDLTGLCTVDEVAGELAVLAASLLDASLAVARAEHPEDAALCRLAVIGMGKCGGRELNYVSDVDVVFVAEPVVDGNADEGEDASGNAGADGSEGRGCGRPVDDQAAMRAATRLATAMMRVPSETDAEGALWEVDPALRPEGRNGPLVRPLSGHRAYYERWAKTWEFQALLKARPIAGDPELGRAYMDVISPMVWEAAGRKDFVEDVQAMRRRVVAHIPAGEAERELKLGPGGLRDIEFSVQLLQLVHGRTDDRLRSGNTLEALEALSGHGYVGRGDAAGLAEAYRFLRRLEHLLQLDRLRRTHLMPDPAAEEGPDQLRRLGRALGMTADPVRELTDARRRVSSEVRRLHEKLFYRPLLNAVAKLPGEEARLSPEQARDRLEALGFVDPGGALRHLESLTSGVSRRAAIQRTLLPVMLGWFSDAPDPDAGLLGFRQVSEALGTTPWYLRLLRDDVRVAERMAWLLGTSRYVTELLLRAPEAVAMFDDDGDLVRRDPKVLAGEAEAARRRYDTAEESVSAVRALRRRELLRTASADLLEVASVQDVGAALTDIAAVTVEAALRLAQNRVVAASGDEPLTRVCVVAMGRFGGGELTYASDADVMYVHDPLPGVDTGAATKQALAVVRELARLLEMPAAEPPLKVDTDLRPEGRSGPVVRTLESYAAYYGRWSQVWESQALLRAKPVAGDPQLREAFTRLIDPIRYPEGGIDSSAVLEIRKLKARMEAERLPRGADPTLHTKLGRGGLSDVEWVAQLIQLRHAHEYPDLRTTGTLEALDAAVAHGFLDEEDGEVLGQAWQLASRVRGMVMLVRGRGGDSLPSDLRVRAALAGAMGCPGGGDGEDAEDGGGENADGGSTGGENVELAREGPAEQLTETYLRATRRARAVMERVFYDD</sequence>
<keyword evidence="4 7" id="KW-0067">ATP-binding</keyword>
<keyword evidence="12" id="KW-1185">Reference proteome</keyword>
<dbReference type="GO" id="GO:0000287">
    <property type="term" value="F:magnesium ion binding"/>
    <property type="evidence" value="ECO:0007669"/>
    <property type="project" value="UniProtKB-UniRule"/>
</dbReference>
<comment type="function">
    <text evidence="7">Involved in the regulation of glutamine synthetase GlnA, a key enzyme in the process to assimilate ammonia. When cellular nitrogen levels are high, the C-terminal adenylyl transferase (AT) inactivates GlnA by covalent transfer of an adenylyl group from ATP to specific tyrosine residue of GlnA, thus reducing its activity. Conversely, when nitrogen levels are low, the N-terminal adenylyl removase (AR) activates GlnA by removing the adenylyl group by phosphorolysis, increasing its activity. The regulatory region of GlnE binds the signal transduction protein PII (GlnB) which indicates the nitrogen status of the cell.</text>
</comment>
<feature type="compositionally biased region" description="Gly residues" evidence="8">
    <location>
        <begin position="1011"/>
        <end position="1020"/>
    </location>
</feature>
<dbReference type="InterPro" id="IPR013546">
    <property type="entry name" value="PII_UdlTrfase/GS_AdlTrfase"/>
</dbReference>
<keyword evidence="6 7" id="KW-0511">Multifunctional enzyme</keyword>
<dbReference type="Pfam" id="PF03710">
    <property type="entry name" value="GlnE"/>
    <property type="match status" value="3"/>
</dbReference>
<proteinExistence type="inferred from homology"/>
<accession>A0A7X6RU39</accession>
<dbReference type="Proteomes" id="UP000553209">
    <property type="component" value="Unassembled WGS sequence"/>
</dbReference>
<feature type="region of interest" description="Adenylyl removase" evidence="7">
    <location>
        <begin position="1"/>
        <end position="522"/>
    </location>
</feature>
<dbReference type="SUPFAM" id="SSF81593">
    <property type="entry name" value="Nucleotidyltransferase substrate binding subunit/domain"/>
    <property type="match status" value="2"/>
</dbReference>
<dbReference type="EC" id="2.7.7.42" evidence="7"/>
<feature type="region of interest" description="Disordered" evidence="8">
    <location>
        <begin position="996"/>
        <end position="1030"/>
    </location>
</feature>
<dbReference type="CDD" id="cd05401">
    <property type="entry name" value="NT_GlnE_GlnD_like"/>
    <property type="match status" value="2"/>
</dbReference>
<evidence type="ECO:0000259" key="10">
    <source>
        <dbReference type="Pfam" id="PF08335"/>
    </source>
</evidence>
<dbReference type="GO" id="GO:0000820">
    <property type="term" value="P:regulation of glutamine family amino acid metabolic process"/>
    <property type="evidence" value="ECO:0007669"/>
    <property type="project" value="UniProtKB-UniRule"/>
</dbReference>
<evidence type="ECO:0000313" key="12">
    <source>
        <dbReference type="Proteomes" id="UP000553209"/>
    </source>
</evidence>
<feature type="domain" description="Glutamate-ammonia ligase adenylyltransferase repeated" evidence="9">
    <location>
        <begin position="77"/>
        <end position="240"/>
    </location>
</feature>
<dbReference type="Gene3D" id="1.20.120.330">
    <property type="entry name" value="Nucleotidyltransferases domain 2"/>
    <property type="match status" value="2"/>
</dbReference>
<dbReference type="HAMAP" id="MF_00802">
    <property type="entry name" value="GlnE"/>
    <property type="match status" value="1"/>
</dbReference>
<feature type="domain" description="Glutamate-ammonia ligase adenylyltransferase repeated" evidence="9">
    <location>
        <begin position="270"/>
        <end position="348"/>
    </location>
</feature>
<dbReference type="RefSeq" id="WP_061078519.1">
    <property type="nucleotide sequence ID" value="NZ_JAAXPG010000054.1"/>
</dbReference>
<dbReference type="PANTHER" id="PTHR30621:SF0">
    <property type="entry name" value="BIFUNCTIONAL GLUTAMINE SYNTHETASE ADENYLYLTRANSFERASE_ADENYLYL-REMOVING ENZYME"/>
    <property type="match status" value="1"/>
</dbReference>
<dbReference type="Pfam" id="PF08335">
    <property type="entry name" value="GlnD_UR_UTase"/>
    <property type="match status" value="2"/>
</dbReference>
<dbReference type="GO" id="GO:0008882">
    <property type="term" value="F:[glutamate-ammonia-ligase] adenylyltransferase activity"/>
    <property type="evidence" value="ECO:0007669"/>
    <property type="project" value="UniProtKB-UniRule"/>
</dbReference>
<dbReference type="InterPro" id="IPR023057">
    <property type="entry name" value="GlnE"/>
</dbReference>
<evidence type="ECO:0000256" key="6">
    <source>
        <dbReference type="ARBA" id="ARBA00023268"/>
    </source>
</evidence>
<gene>
    <name evidence="7" type="primary">glnE</name>
    <name evidence="11" type="ORF">HGB44_30915</name>
</gene>
<dbReference type="EMBL" id="JAAXPG010000054">
    <property type="protein sequence ID" value="NKZ02038.1"/>
    <property type="molecule type" value="Genomic_DNA"/>
</dbReference>
<reference evidence="11 12" key="1">
    <citation type="submission" date="2020-04" db="EMBL/GenBank/DDBJ databases">
        <title>MicrobeNet Type strains.</title>
        <authorList>
            <person name="Nicholson A.C."/>
        </authorList>
    </citation>
    <scope>NUCLEOTIDE SEQUENCE [LARGE SCALE GENOMIC DNA]</scope>
    <source>
        <strain evidence="11 12">ATCC 23612</strain>
    </source>
</reference>
<dbReference type="AlphaFoldDB" id="A0A7X6RU39"/>
<dbReference type="EC" id="2.7.7.89" evidence="7"/>
<comment type="catalytic activity">
    <reaction evidence="7">
        <text>[glutamine synthetase]-O(4)-(5'-adenylyl)-L-tyrosine + phosphate = [glutamine synthetase]-L-tyrosine + ADP</text>
        <dbReference type="Rhea" id="RHEA:43716"/>
        <dbReference type="Rhea" id="RHEA-COMP:10660"/>
        <dbReference type="Rhea" id="RHEA-COMP:10661"/>
        <dbReference type="ChEBI" id="CHEBI:43474"/>
        <dbReference type="ChEBI" id="CHEBI:46858"/>
        <dbReference type="ChEBI" id="CHEBI:83624"/>
        <dbReference type="ChEBI" id="CHEBI:456216"/>
        <dbReference type="EC" id="2.7.7.89"/>
    </reaction>
</comment>
<evidence type="ECO:0000256" key="5">
    <source>
        <dbReference type="ARBA" id="ARBA00022842"/>
    </source>
</evidence>
<dbReference type="GO" id="GO:0005829">
    <property type="term" value="C:cytosol"/>
    <property type="evidence" value="ECO:0007669"/>
    <property type="project" value="TreeGrafter"/>
</dbReference>
<name>A0A7X6RU39_9ACTN</name>
<dbReference type="SUPFAM" id="SSF81301">
    <property type="entry name" value="Nucleotidyltransferase"/>
    <property type="match status" value="2"/>
</dbReference>
<evidence type="ECO:0000256" key="8">
    <source>
        <dbReference type="SAM" id="MobiDB-lite"/>
    </source>
</evidence>
<evidence type="ECO:0000256" key="3">
    <source>
        <dbReference type="ARBA" id="ARBA00022741"/>
    </source>
</evidence>
<keyword evidence="3 7" id="KW-0547">Nucleotide-binding</keyword>
<evidence type="ECO:0000256" key="2">
    <source>
        <dbReference type="ARBA" id="ARBA00022695"/>
    </source>
</evidence>
<feature type="domain" description="PII-uridylyltransferase/Glutamine-synthetase adenylyltransferase" evidence="10">
    <location>
        <begin position="899"/>
        <end position="999"/>
    </location>
</feature>
<evidence type="ECO:0000313" key="11">
    <source>
        <dbReference type="EMBL" id="NKZ02038.1"/>
    </source>
</evidence>
<dbReference type="InterPro" id="IPR043519">
    <property type="entry name" value="NT_sf"/>
</dbReference>
<comment type="caution">
    <text evidence="11">The sequence shown here is derived from an EMBL/GenBank/DDBJ whole genome shotgun (WGS) entry which is preliminary data.</text>
</comment>
<dbReference type="PANTHER" id="PTHR30621">
    <property type="entry name" value="GLUTAMINE SYNTHETASE ADENYLYLTRANSFERASE"/>
    <property type="match status" value="1"/>
</dbReference>
<feature type="domain" description="PII-uridylyltransferase/Glutamine-synthetase adenylyltransferase" evidence="10">
    <location>
        <begin position="384"/>
        <end position="518"/>
    </location>
</feature>
<feature type="domain" description="Glutamate-ammonia ligase adenylyltransferase repeated" evidence="9">
    <location>
        <begin position="624"/>
        <end position="860"/>
    </location>
</feature>
<evidence type="ECO:0000256" key="7">
    <source>
        <dbReference type="HAMAP-Rule" id="MF_00802"/>
    </source>
</evidence>
<keyword evidence="2 7" id="KW-0548">Nucleotidyltransferase</keyword>
<feature type="region of interest" description="Disordered" evidence="8">
    <location>
        <begin position="241"/>
        <end position="266"/>
    </location>
</feature>